<evidence type="ECO:0000256" key="2">
    <source>
        <dbReference type="ARBA" id="ARBA00010835"/>
    </source>
</evidence>
<dbReference type="InterPro" id="IPR045853">
    <property type="entry name" value="Pep_chain_release_fac_I_sf"/>
</dbReference>
<accession>A0A561EPR6</accession>
<dbReference type="Gene3D" id="1.20.58.410">
    <property type="entry name" value="Release factor"/>
    <property type="match status" value="1"/>
</dbReference>
<dbReference type="HAMAP" id="MF_00094">
    <property type="entry name" value="Rel_fac_2"/>
    <property type="match status" value="1"/>
</dbReference>
<proteinExistence type="inferred from homology"/>
<dbReference type="Pfam" id="PF00472">
    <property type="entry name" value="RF-1"/>
    <property type="match status" value="1"/>
</dbReference>
<comment type="function">
    <text evidence="1 7">Peptide chain release factor 2 directs the termination of translation in response to the peptide chain termination codons UGA and UAA.</text>
</comment>
<dbReference type="SUPFAM" id="SSF75620">
    <property type="entry name" value="Release factor"/>
    <property type="match status" value="1"/>
</dbReference>
<evidence type="ECO:0000256" key="5">
    <source>
        <dbReference type="ARBA" id="ARBA00022490"/>
    </source>
</evidence>
<evidence type="ECO:0000313" key="10">
    <source>
        <dbReference type="Proteomes" id="UP000318416"/>
    </source>
</evidence>
<dbReference type="OrthoDB" id="9806673at2"/>
<comment type="similarity">
    <text evidence="2 7">Belongs to the prokaryotic/mitochondrial release factor family.</text>
</comment>
<feature type="domain" description="Prokaryotic-type class I peptide chain release factors" evidence="8">
    <location>
        <begin position="244"/>
        <end position="260"/>
    </location>
</feature>
<dbReference type="PANTHER" id="PTHR43116:SF3">
    <property type="entry name" value="CLASS I PEPTIDE CHAIN RELEASE FACTOR"/>
    <property type="match status" value="1"/>
</dbReference>
<evidence type="ECO:0000256" key="3">
    <source>
        <dbReference type="ARBA" id="ARBA00019192"/>
    </source>
</evidence>
<keyword evidence="4 7" id="KW-0488">Methylation</keyword>
<protein>
    <recommendedName>
        <fullName evidence="3 7">Peptide chain release factor 2</fullName>
        <shortName evidence="7">RF-2</shortName>
    </recommendedName>
</protein>
<dbReference type="SMART" id="SM00937">
    <property type="entry name" value="PCRF"/>
    <property type="match status" value="1"/>
</dbReference>
<dbReference type="FunFam" id="3.30.160.20:FF:000010">
    <property type="entry name" value="Peptide chain release factor 2"/>
    <property type="match status" value="1"/>
</dbReference>
<comment type="subcellular location">
    <subcellularLocation>
        <location evidence="7">Cytoplasm</location>
    </subcellularLocation>
</comment>
<dbReference type="GO" id="GO:0016149">
    <property type="term" value="F:translation release factor activity, codon specific"/>
    <property type="evidence" value="ECO:0007669"/>
    <property type="project" value="UniProtKB-UniRule"/>
</dbReference>
<comment type="caution">
    <text evidence="9">The sequence shown here is derived from an EMBL/GenBank/DDBJ whole genome shotgun (WGS) entry which is preliminary data.</text>
</comment>
<sequence>MAAVDPSEELKNLETTMGSIEAVLDLDKIRADIERLEEEAAAPNLWDDLANAQKVTSRLSFLQGELRKVQTLRGRVDDLAILFELAESEDDADTLAEALTELTSVQKAVEELEVRTLLSGEYDAREALVNIRAEAGGIDAADFAEQLMRMYLRWAERHGYPTEVYDTSYAEEAGIKSATFSVKSPYAYGTLSVEQGTHRLVRISPFDNQGRRQTSFAGVEVLPVVEQSDHVDIDESELRIDVYRASGPGGQGVNTTDSAVRITHLPTGVVVSCQNERSQIQNKASAMNVLQAKLLERRRQEERALMDSLKGEGSSWGNQMRSYVLHPYQMVKDLRTEYEVGNPQQVLDGDIDGFIEAGIRWRKQSEIAAAE</sequence>
<evidence type="ECO:0000256" key="7">
    <source>
        <dbReference type="HAMAP-Rule" id="MF_00094"/>
    </source>
</evidence>
<keyword evidence="10" id="KW-1185">Reference proteome</keyword>
<dbReference type="InterPro" id="IPR005139">
    <property type="entry name" value="PCRF"/>
</dbReference>
<keyword evidence="6 7" id="KW-0648">Protein biosynthesis</keyword>
<dbReference type="PROSITE" id="PS00745">
    <property type="entry name" value="RF_PROK_I"/>
    <property type="match status" value="1"/>
</dbReference>
<feature type="modified residue" description="N5-methylglutamine" evidence="7">
    <location>
        <position position="251"/>
    </location>
</feature>
<gene>
    <name evidence="7" type="primary">prfB</name>
    <name evidence="9" type="ORF">FB465_2619</name>
</gene>
<dbReference type="PANTHER" id="PTHR43116">
    <property type="entry name" value="PEPTIDE CHAIN RELEASE FACTOR 2"/>
    <property type="match status" value="1"/>
</dbReference>
<dbReference type="Gene3D" id="3.30.160.20">
    <property type="match status" value="1"/>
</dbReference>
<dbReference type="GO" id="GO:0005737">
    <property type="term" value="C:cytoplasm"/>
    <property type="evidence" value="ECO:0007669"/>
    <property type="project" value="UniProtKB-SubCell"/>
</dbReference>
<dbReference type="NCBIfam" id="TIGR00020">
    <property type="entry name" value="prfB"/>
    <property type="match status" value="1"/>
</dbReference>
<reference evidence="9 10" key="1">
    <citation type="submission" date="2019-06" db="EMBL/GenBank/DDBJ databases">
        <title>Sequencing the genomes of 1000 actinobacteria strains.</title>
        <authorList>
            <person name="Klenk H.-P."/>
        </authorList>
    </citation>
    <scope>NUCLEOTIDE SEQUENCE [LARGE SCALE GENOMIC DNA]</scope>
    <source>
        <strain evidence="9 10">DSM 41649</strain>
    </source>
</reference>
<organism evidence="9 10">
    <name type="scientific">Kitasatospora atroaurantiaca</name>
    <dbReference type="NCBI Taxonomy" id="285545"/>
    <lineage>
        <taxon>Bacteria</taxon>
        <taxon>Bacillati</taxon>
        <taxon>Actinomycetota</taxon>
        <taxon>Actinomycetes</taxon>
        <taxon>Kitasatosporales</taxon>
        <taxon>Streptomycetaceae</taxon>
        <taxon>Kitasatospora</taxon>
    </lineage>
</organism>
<name>A0A561EPR6_9ACTN</name>
<evidence type="ECO:0000259" key="8">
    <source>
        <dbReference type="PROSITE" id="PS00745"/>
    </source>
</evidence>
<dbReference type="AlphaFoldDB" id="A0A561EPR6"/>
<evidence type="ECO:0000256" key="1">
    <source>
        <dbReference type="ARBA" id="ARBA00002613"/>
    </source>
</evidence>
<dbReference type="InterPro" id="IPR004374">
    <property type="entry name" value="PrfB"/>
</dbReference>
<evidence type="ECO:0000313" key="9">
    <source>
        <dbReference type="EMBL" id="TWE17584.1"/>
    </source>
</evidence>
<evidence type="ECO:0000256" key="4">
    <source>
        <dbReference type="ARBA" id="ARBA00022481"/>
    </source>
</evidence>
<dbReference type="InterPro" id="IPR000352">
    <property type="entry name" value="Pep_chain_release_fac_I"/>
</dbReference>
<dbReference type="Gene3D" id="3.30.70.1660">
    <property type="match status" value="1"/>
</dbReference>
<dbReference type="Pfam" id="PF03462">
    <property type="entry name" value="PCRF"/>
    <property type="match status" value="1"/>
</dbReference>
<evidence type="ECO:0000256" key="6">
    <source>
        <dbReference type="ARBA" id="ARBA00022917"/>
    </source>
</evidence>
<keyword evidence="5 7" id="KW-0963">Cytoplasm</keyword>
<dbReference type="RefSeq" id="WP_145790405.1">
    <property type="nucleotide sequence ID" value="NZ_BAAABR010000021.1"/>
</dbReference>
<dbReference type="Proteomes" id="UP000318416">
    <property type="component" value="Unassembled WGS sequence"/>
</dbReference>
<comment type="PTM">
    <text evidence="7">Methylated by PrmC. Methylation increases the termination efficiency of RF2.</text>
</comment>
<dbReference type="EMBL" id="VIVR01000001">
    <property type="protein sequence ID" value="TWE17584.1"/>
    <property type="molecule type" value="Genomic_DNA"/>
</dbReference>